<protein>
    <recommendedName>
        <fullName evidence="3">Lipoprotein</fullName>
    </recommendedName>
</protein>
<name>A0ABU5H0F4_9BACT</name>
<dbReference type="Proteomes" id="UP001291309">
    <property type="component" value="Unassembled WGS sequence"/>
</dbReference>
<organism evidence="1 2">
    <name type="scientific">Hyalangium rubrum</name>
    <dbReference type="NCBI Taxonomy" id="3103134"/>
    <lineage>
        <taxon>Bacteria</taxon>
        <taxon>Pseudomonadati</taxon>
        <taxon>Myxococcota</taxon>
        <taxon>Myxococcia</taxon>
        <taxon>Myxococcales</taxon>
        <taxon>Cystobacterineae</taxon>
        <taxon>Archangiaceae</taxon>
        <taxon>Hyalangium</taxon>
    </lineage>
</organism>
<proteinExistence type="predicted"/>
<sequence length="664" mass="73603">MARIGVLLALVACAACEKVPIVDINAGFTLADAAWFSQEETLFVFYRVEAEQGLGPESQIEISYRTDDGEIAWTPVSEFTTVHTHVHVDCGSKARCGSTSLKVARAPRQVGVRLRYHREGELMLPASVNVNLIGSGPAYSHRSLIVYGVFNEANTQVQWRARHQFPTLRNEEVQELGLRRTFRISDPRYGELEQPFDVNPYGYASTPACPPAFSPLEWAPIETSERAVFHGDAMPDAASTASRVCARSTVTDARGTFEAVALARKNPEVRAAFPALRNPIRNNTILGFLLKPCTRTISEPHRAMQVQRLLLDGSPEICIDEWRDPGFVDQLAARFRSRIDEARTQGRDMVLSLALHHDDASGQLASRIEAALEQILLFERDKSTPRVSGAFVFDSLGHAVVRASLKHLVLWCPAELEDDLDTLPPAAQRSCPLLPDLPDLNLGPFRFSTLPILPTRAQYLTFVGKYSDGQAGRMRELRFLAPERTPISQNVQVGDFGVATFFNNELLTAAPDDAFSYCQSEDPRVSAVVFRTALSPAPQPLALLPEAHHELPQSSYALGLLWDFPFLLRLEYEVFLAGAASAFSLTVPFGISGSEQAYYGTELWQGGEFPLSNTLLMCTRFCDHPTFDSAGVYNVGTRFRDSYRQQCYRPRYPALGDGGFPLDP</sequence>
<gene>
    <name evidence="1" type="ORF">SYV04_09300</name>
</gene>
<accession>A0ABU5H0F4</accession>
<reference evidence="1 2" key="1">
    <citation type="submission" date="2023-12" db="EMBL/GenBank/DDBJ databases">
        <title>the genome sequence of Hyalangium sp. s54d21.</title>
        <authorList>
            <person name="Zhang X."/>
        </authorList>
    </citation>
    <scope>NUCLEOTIDE SEQUENCE [LARGE SCALE GENOMIC DNA]</scope>
    <source>
        <strain evidence="2">s54d21</strain>
    </source>
</reference>
<evidence type="ECO:0000313" key="2">
    <source>
        <dbReference type="Proteomes" id="UP001291309"/>
    </source>
</evidence>
<dbReference type="EMBL" id="JAXIVS010000003">
    <property type="protein sequence ID" value="MDY7226582.1"/>
    <property type="molecule type" value="Genomic_DNA"/>
</dbReference>
<dbReference type="RefSeq" id="WP_321545313.1">
    <property type="nucleotide sequence ID" value="NZ_JAXIVS010000003.1"/>
</dbReference>
<evidence type="ECO:0008006" key="3">
    <source>
        <dbReference type="Google" id="ProtNLM"/>
    </source>
</evidence>
<keyword evidence="2" id="KW-1185">Reference proteome</keyword>
<evidence type="ECO:0000313" key="1">
    <source>
        <dbReference type="EMBL" id="MDY7226582.1"/>
    </source>
</evidence>
<comment type="caution">
    <text evidence="1">The sequence shown here is derived from an EMBL/GenBank/DDBJ whole genome shotgun (WGS) entry which is preliminary data.</text>
</comment>